<dbReference type="AlphaFoldDB" id="A0A0W8DRH8"/>
<evidence type="ECO:0000313" key="1">
    <source>
        <dbReference type="EMBL" id="KUF99038.1"/>
    </source>
</evidence>
<dbReference type="EMBL" id="LNFO01000855">
    <property type="protein sequence ID" value="KUF99038.1"/>
    <property type="molecule type" value="Genomic_DNA"/>
</dbReference>
<sequence>MRKIKLSPDKYGYDSYGAVLTAILSRISTDDIMLHMRNQLDTTKYVEHAHVAWCSVYLKWKCDYIVDDNPRKSVNTHRRNDRATTQAKYLADDDLSLYHDIIHLVFDTLAHNILQAGMASLTM</sequence>
<evidence type="ECO:0000313" key="2">
    <source>
        <dbReference type="Proteomes" id="UP000052943"/>
    </source>
</evidence>
<dbReference type="Proteomes" id="UP000052943">
    <property type="component" value="Unassembled WGS sequence"/>
</dbReference>
<accession>A0A0W8DRH8</accession>
<reference evidence="1 2" key="1">
    <citation type="submission" date="2015-11" db="EMBL/GenBank/DDBJ databases">
        <title>Genomes and virulence difference between two physiological races of Phytophthora nicotianae.</title>
        <authorList>
            <person name="Liu H."/>
            <person name="Ma X."/>
            <person name="Yu H."/>
            <person name="Fang D."/>
            <person name="Li Y."/>
            <person name="Wang X."/>
            <person name="Wang W."/>
            <person name="Dong Y."/>
            <person name="Xiao B."/>
        </authorList>
    </citation>
    <scope>NUCLEOTIDE SEQUENCE [LARGE SCALE GENOMIC DNA]</scope>
    <source>
        <strain evidence="2">race 0</strain>
    </source>
</reference>
<comment type="caution">
    <text evidence="1">The sequence shown here is derived from an EMBL/GenBank/DDBJ whole genome shotgun (WGS) entry which is preliminary data.</text>
</comment>
<name>A0A0W8DRH8_PHYNI</name>
<gene>
    <name evidence="1" type="ORF">AM587_10003549</name>
</gene>
<organism evidence="1 2">
    <name type="scientific">Phytophthora nicotianae</name>
    <name type="common">Potato buckeye rot agent</name>
    <name type="synonym">Phytophthora parasitica</name>
    <dbReference type="NCBI Taxonomy" id="4792"/>
    <lineage>
        <taxon>Eukaryota</taxon>
        <taxon>Sar</taxon>
        <taxon>Stramenopiles</taxon>
        <taxon>Oomycota</taxon>
        <taxon>Peronosporomycetes</taxon>
        <taxon>Peronosporales</taxon>
        <taxon>Peronosporaceae</taxon>
        <taxon>Phytophthora</taxon>
    </lineage>
</organism>
<proteinExistence type="predicted"/>
<protein>
    <submittedName>
        <fullName evidence="1">Uncharacterized protein</fullName>
    </submittedName>
</protein>